<feature type="transmembrane region" description="Helical" evidence="6">
    <location>
        <begin position="189"/>
        <end position="208"/>
    </location>
</feature>
<feature type="transmembrane region" description="Helical" evidence="6">
    <location>
        <begin position="409"/>
        <end position="431"/>
    </location>
</feature>
<feature type="transmembrane region" description="Helical" evidence="6">
    <location>
        <begin position="162"/>
        <end position="183"/>
    </location>
</feature>
<evidence type="ECO:0000313" key="8">
    <source>
        <dbReference type="Proteomes" id="UP001302494"/>
    </source>
</evidence>
<dbReference type="Pfam" id="PF06965">
    <property type="entry name" value="Na_H_antiport_1"/>
    <property type="match status" value="1"/>
</dbReference>
<comment type="catalytic activity">
    <reaction evidence="6">
        <text>Na(+)(in) + 2 H(+)(out) = Na(+)(out) + 2 H(+)(in)</text>
        <dbReference type="Rhea" id="RHEA:29251"/>
        <dbReference type="ChEBI" id="CHEBI:15378"/>
        <dbReference type="ChEBI" id="CHEBI:29101"/>
    </reaction>
</comment>
<dbReference type="RefSeq" id="WP_312748044.1">
    <property type="nucleotide sequence ID" value="NZ_CP116968.1"/>
</dbReference>
<keyword evidence="8" id="KW-1185">Reference proteome</keyword>
<feature type="transmembrane region" description="Helical" evidence="6">
    <location>
        <begin position="381"/>
        <end position="403"/>
    </location>
</feature>
<proteinExistence type="inferred from homology"/>
<evidence type="ECO:0000256" key="1">
    <source>
        <dbReference type="ARBA" id="ARBA00004429"/>
    </source>
</evidence>
<dbReference type="InterPro" id="IPR004670">
    <property type="entry name" value="NhaA"/>
</dbReference>
<dbReference type="EMBL" id="CP116968">
    <property type="protein sequence ID" value="WNM63436.1"/>
    <property type="molecule type" value="Genomic_DNA"/>
</dbReference>
<reference evidence="7 8" key="1">
    <citation type="submission" date="2023-01" db="EMBL/GenBank/DDBJ databases">
        <title>Cultivation and genomic characterization of new, ubiquitous marine nitrite-oxidizing bacteria from the Nitrospirales.</title>
        <authorList>
            <person name="Mueller A.J."/>
            <person name="Daebeler A."/>
            <person name="Herbold C.W."/>
            <person name="Kirkegaard R.H."/>
            <person name="Daims H."/>
        </authorList>
    </citation>
    <scope>NUCLEOTIDE SEQUENCE [LARGE SCALE GENOMIC DNA]</scope>
    <source>
        <strain evidence="7 8">DK</strain>
    </source>
</reference>
<organism evidence="7 8">
    <name type="scientific">Candidatus Nitrospira neomarina</name>
    <dbReference type="NCBI Taxonomy" id="3020899"/>
    <lineage>
        <taxon>Bacteria</taxon>
        <taxon>Pseudomonadati</taxon>
        <taxon>Nitrospirota</taxon>
        <taxon>Nitrospiria</taxon>
        <taxon>Nitrospirales</taxon>
        <taxon>Nitrospiraceae</taxon>
        <taxon>Nitrospira</taxon>
    </lineage>
</organism>
<feature type="transmembrane region" description="Helical" evidence="6">
    <location>
        <begin position="311"/>
        <end position="331"/>
    </location>
</feature>
<comment type="function">
    <text evidence="6">Na(+)/H(+) antiporter that extrudes sodium in exchange for external protons.</text>
</comment>
<name>A0AA96K1U3_9BACT</name>
<evidence type="ECO:0000256" key="3">
    <source>
        <dbReference type="ARBA" id="ARBA00022692"/>
    </source>
</evidence>
<dbReference type="PANTHER" id="PTHR30341:SF0">
    <property type="entry name" value="NA(+)_H(+) ANTIPORTER NHAA"/>
    <property type="match status" value="1"/>
</dbReference>
<dbReference type="PANTHER" id="PTHR30341">
    <property type="entry name" value="SODIUM ION/PROTON ANTIPORTER NHAA-RELATED"/>
    <property type="match status" value="1"/>
</dbReference>
<feature type="transmembrane region" description="Helical" evidence="6">
    <location>
        <begin position="343"/>
        <end position="369"/>
    </location>
</feature>
<dbReference type="GO" id="GO:0006885">
    <property type="term" value="P:regulation of pH"/>
    <property type="evidence" value="ECO:0007669"/>
    <property type="project" value="UniProtKB-UniRule"/>
</dbReference>
<keyword evidence="2 6" id="KW-1003">Cell membrane</keyword>
<sequence length="435" mass="46547">MKKTPVDTWLTDPLNSFLGRQTTSGMVLFVAALLALIVANSPFADAYHHLWDNEISVGFNDFVITKTLHHWINDGLMAVFFFVIGLELKREIMAGELSNPRDALLPIAAGVGGMVVPALIYLAFNSSGDASDGWGIPMATDIAFALGIISLLGNRVPLSLKVFLTALAIADDLGAVLVIAVFYTSHIDLINLAAGAGFMILLVTSNLLGVRNILWYGLLGIGGLWLAFLLSGVHATIAAVLAAFTIPANVKISDKGFVSRIKTLGDRFETAKSNDLTLVTDEQLHVLEDIRAVAREALTPLQRLEHGMHPFVAFVVMPVFALANAGISFPADFMNQLASPVTLGVASGLLGGKVLGIMGMCFLLIHLRWASFPEQTGWRHLFGAAMLASVGFTMSLFITGLAFNDDVLILQAKLGILLASLIGGISGYYLLRRAG</sequence>
<keyword evidence="3 6" id="KW-0812">Transmembrane</keyword>
<keyword evidence="6" id="KW-0050">Antiport</keyword>
<dbReference type="HAMAP" id="MF_01844">
    <property type="entry name" value="NhaA"/>
    <property type="match status" value="1"/>
</dbReference>
<dbReference type="AlphaFoldDB" id="A0AA96K1U3"/>
<evidence type="ECO:0000256" key="4">
    <source>
        <dbReference type="ARBA" id="ARBA00022989"/>
    </source>
</evidence>
<dbReference type="Proteomes" id="UP001302494">
    <property type="component" value="Chromosome"/>
</dbReference>
<comment type="caution">
    <text evidence="6">Lacks conserved residue(s) required for the propagation of feature annotation.</text>
</comment>
<keyword evidence="4 6" id="KW-1133">Transmembrane helix</keyword>
<dbReference type="KEGG" id="nneo:PQG83_06700"/>
<evidence type="ECO:0000256" key="2">
    <source>
        <dbReference type="ARBA" id="ARBA00022475"/>
    </source>
</evidence>
<protein>
    <recommendedName>
        <fullName evidence="6">Na(+)/H(+) antiporter NhaA</fullName>
    </recommendedName>
    <alternativeName>
        <fullName evidence="6">Sodium/proton antiporter NhaA</fullName>
    </alternativeName>
</protein>
<accession>A0AA96K1U3</accession>
<comment type="subcellular location">
    <subcellularLocation>
        <location evidence="1">Cell inner membrane</location>
        <topology evidence="1">Multi-pass membrane protein</topology>
    </subcellularLocation>
    <subcellularLocation>
        <location evidence="6">Cell membrane</location>
        <topology evidence="6">Multi-pass membrane protein</topology>
    </subcellularLocation>
</comment>
<dbReference type="GO" id="GO:0015385">
    <property type="term" value="F:sodium:proton antiporter activity"/>
    <property type="evidence" value="ECO:0007669"/>
    <property type="project" value="UniProtKB-UniRule"/>
</dbReference>
<dbReference type="InterPro" id="IPR023171">
    <property type="entry name" value="Na/H_antiporter_dom_sf"/>
</dbReference>
<evidence type="ECO:0000313" key="7">
    <source>
        <dbReference type="EMBL" id="WNM63436.1"/>
    </source>
</evidence>
<keyword evidence="6" id="KW-0739">Sodium transport</keyword>
<feature type="transmembrane region" description="Helical" evidence="6">
    <location>
        <begin position="103"/>
        <end position="124"/>
    </location>
</feature>
<keyword evidence="6" id="KW-0915">Sodium</keyword>
<dbReference type="NCBIfam" id="TIGR00773">
    <property type="entry name" value="NhaA"/>
    <property type="match status" value="1"/>
</dbReference>
<keyword evidence="5 6" id="KW-0472">Membrane</keyword>
<evidence type="ECO:0000256" key="5">
    <source>
        <dbReference type="ARBA" id="ARBA00023136"/>
    </source>
</evidence>
<dbReference type="Gene3D" id="1.20.1530.10">
    <property type="entry name" value="Na+/H+ antiporter like domain"/>
    <property type="match status" value="1"/>
</dbReference>
<feature type="transmembrane region" description="Helical" evidence="6">
    <location>
        <begin position="70"/>
        <end position="88"/>
    </location>
</feature>
<dbReference type="GO" id="GO:0005886">
    <property type="term" value="C:plasma membrane"/>
    <property type="evidence" value="ECO:0007669"/>
    <property type="project" value="UniProtKB-SubCell"/>
</dbReference>
<comment type="similarity">
    <text evidence="6">Belongs to the NhaA Na(+)/H(+) (TC 2.A.33) antiporter family.</text>
</comment>
<gene>
    <name evidence="6 7" type="primary">nhaA</name>
    <name evidence="7" type="ORF">PQG83_06700</name>
</gene>
<evidence type="ECO:0000256" key="6">
    <source>
        <dbReference type="HAMAP-Rule" id="MF_01844"/>
    </source>
</evidence>
<keyword evidence="6" id="KW-0406">Ion transport</keyword>
<keyword evidence="6" id="KW-0813">Transport</keyword>